<dbReference type="InterPro" id="IPR053724">
    <property type="entry name" value="OMP_A26_sf"/>
</dbReference>
<name>A0A485M4B5_9ZZZZ</name>
<dbReference type="SUPFAM" id="SSF69917">
    <property type="entry name" value="OMPT-like"/>
    <property type="match status" value="1"/>
</dbReference>
<organism evidence="1">
    <name type="scientific">anaerobic digester metagenome</name>
    <dbReference type="NCBI Taxonomy" id="1263854"/>
    <lineage>
        <taxon>unclassified sequences</taxon>
        <taxon>metagenomes</taxon>
        <taxon>ecological metagenomes</taxon>
    </lineage>
</organism>
<dbReference type="GO" id="GO:0006508">
    <property type="term" value="P:proteolysis"/>
    <property type="evidence" value="ECO:0007669"/>
    <property type="project" value="InterPro"/>
</dbReference>
<proteinExistence type="predicted"/>
<dbReference type="Pfam" id="PF01278">
    <property type="entry name" value="Omptin"/>
    <property type="match status" value="1"/>
</dbReference>
<dbReference type="AlphaFoldDB" id="A0A485M4B5"/>
<accession>A0A485M4B5</accession>
<protein>
    <recommendedName>
        <fullName evidence="2">Outer membrane protease</fullName>
    </recommendedName>
</protein>
<dbReference type="Gene3D" id="2.40.128.90">
    <property type="entry name" value="OMPT-like"/>
    <property type="match status" value="1"/>
</dbReference>
<dbReference type="InterPro" id="IPR020080">
    <property type="entry name" value="OM_adhesin/peptidase_omptin"/>
</dbReference>
<reference evidence="1" key="1">
    <citation type="submission" date="2019-03" db="EMBL/GenBank/DDBJ databases">
        <authorList>
            <person name="Hao L."/>
        </authorList>
    </citation>
    <scope>NUCLEOTIDE SEQUENCE</scope>
</reference>
<dbReference type="InterPro" id="IPR000036">
    <property type="entry name" value="Peptidase_A26_omptin"/>
</dbReference>
<dbReference type="EMBL" id="CAADRM010000146">
    <property type="protein sequence ID" value="VFU18196.1"/>
    <property type="molecule type" value="Genomic_DNA"/>
</dbReference>
<gene>
    <name evidence="1" type="ORF">SCFA_790016</name>
</gene>
<sequence length="353" mass="39835">MKINRILFVFVLMLLLVSHAHARVEFEISPGAGYLTGDNTYEIGNVPAELDPWGRQPYFPISRLEFLLGVPIATLDARVTVDRWTLSGGARINIGDRAGNMRDYDWGMPFWDDDGEEGPGWYVWEITDGTNTWYALDVESKSKSTVDALLWEVEAAYEFFSHKYRDAFDGASQGVVRGYFGVGYEHRAFEYECELIRQWSPSGIPGFDTVGDGTVGLTYDVTYSIPYAEFTLEGETANVGMSFSAGYSPYVTARDEDVHLARRPGPIYAEGECTGNALKARANLRYDITPHWSVGVLLDYLYLRTSGEQDNAIYAGADDGISWDDSFWTTDEKITSRQAYFTLDVRYRFGIHR</sequence>
<evidence type="ECO:0008006" key="2">
    <source>
        <dbReference type="Google" id="ProtNLM"/>
    </source>
</evidence>
<dbReference type="GO" id="GO:0004190">
    <property type="term" value="F:aspartic-type endopeptidase activity"/>
    <property type="evidence" value="ECO:0007669"/>
    <property type="project" value="InterPro"/>
</dbReference>
<evidence type="ECO:0000313" key="1">
    <source>
        <dbReference type="EMBL" id="VFU18196.1"/>
    </source>
</evidence>
<dbReference type="GO" id="GO:0009279">
    <property type="term" value="C:cell outer membrane"/>
    <property type="evidence" value="ECO:0007669"/>
    <property type="project" value="InterPro"/>
</dbReference>